<dbReference type="PROSITE" id="PS51257">
    <property type="entry name" value="PROKAR_LIPOPROTEIN"/>
    <property type="match status" value="1"/>
</dbReference>
<accession>A0A3M8D885</accession>
<keyword evidence="1" id="KW-1133">Transmembrane helix</keyword>
<comment type="caution">
    <text evidence="2">The sequence shown here is derived from an EMBL/GenBank/DDBJ whole genome shotgun (WGS) entry which is preliminary data.</text>
</comment>
<dbReference type="AlphaFoldDB" id="A0A3M8D885"/>
<feature type="transmembrane region" description="Helical" evidence="1">
    <location>
        <begin position="15"/>
        <end position="48"/>
    </location>
</feature>
<proteinExistence type="predicted"/>
<evidence type="ECO:0000313" key="3">
    <source>
        <dbReference type="Proteomes" id="UP000269573"/>
    </source>
</evidence>
<dbReference type="Pfam" id="PF06961">
    <property type="entry name" value="DUF1294"/>
    <property type="match status" value="1"/>
</dbReference>
<evidence type="ECO:0000256" key="1">
    <source>
        <dbReference type="SAM" id="Phobius"/>
    </source>
</evidence>
<keyword evidence="3" id="KW-1185">Reference proteome</keyword>
<dbReference type="InterPro" id="IPR010718">
    <property type="entry name" value="DUF1294"/>
</dbReference>
<dbReference type="RefSeq" id="WP_122924647.1">
    <property type="nucleotide sequence ID" value="NZ_RHHU01000010.1"/>
</dbReference>
<gene>
    <name evidence="2" type="ORF">EDM59_16780</name>
</gene>
<keyword evidence="1" id="KW-0472">Membrane</keyword>
<reference evidence="2 3" key="1">
    <citation type="submission" date="2018-10" db="EMBL/GenBank/DDBJ databases">
        <title>Phylogenomics of Brevibacillus.</title>
        <authorList>
            <person name="Dunlap C."/>
        </authorList>
    </citation>
    <scope>NUCLEOTIDE SEQUENCE [LARGE SCALE GENOMIC DNA]</scope>
    <source>
        <strain evidence="2 3">JCM 15774</strain>
    </source>
</reference>
<evidence type="ECO:0000313" key="2">
    <source>
        <dbReference type="EMBL" id="RNB84158.1"/>
    </source>
</evidence>
<feature type="transmembrane region" description="Helical" evidence="1">
    <location>
        <begin position="68"/>
        <end position="89"/>
    </location>
</feature>
<dbReference type="EMBL" id="RHHU01000010">
    <property type="protein sequence ID" value="RNB84158.1"/>
    <property type="molecule type" value="Genomic_DNA"/>
</dbReference>
<protein>
    <submittedName>
        <fullName evidence="2">DUF1294 domain-containing protein</fullName>
    </submittedName>
</protein>
<organism evidence="2 3">
    <name type="scientific">Brevibacillus nitrificans</name>
    <dbReference type="NCBI Taxonomy" id="651560"/>
    <lineage>
        <taxon>Bacteria</taxon>
        <taxon>Bacillati</taxon>
        <taxon>Bacillota</taxon>
        <taxon>Bacilli</taxon>
        <taxon>Bacillales</taxon>
        <taxon>Paenibacillaceae</taxon>
        <taxon>Brevibacillus</taxon>
    </lineage>
</organism>
<dbReference type="Proteomes" id="UP000269573">
    <property type="component" value="Unassembled WGS sequence"/>
</dbReference>
<feature type="transmembrane region" description="Helical" evidence="1">
    <location>
        <begin position="96"/>
        <end position="114"/>
    </location>
</feature>
<keyword evidence="1" id="KW-0812">Transmembrane</keyword>
<name>A0A3M8D885_9BACL</name>
<sequence>MFHKQLHAHRRNRNLLLVVGWILVIAGCVSSILWLWGAGGLLLNGYAYYLMAIDKRLAPKRSFRIPEASLFLTAILGGGIGALIGMLTLRHKTKHISFMIVVPVFCILQLFMLLQSLT</sequence>